<feature type="non-terminal residue" evidence="1">
    <location>
        <position position="476"/>
    </location>
</feature>
<dbReference type="AlphaFoldDB" id="A0A0F9G3M4"/>
<name>A0A0F9G3M4_9ZZZZ</name>
<evidence type="ECO:0000313" key="1">
    <source>
        <dbReference type="EMBL" id="KKL85076.1"/>
    </source>
</evidence>
<proteinExistence type="predicted"/>
<organism evidence="1">
    <name type="scientific">marine sediment metagenome</name>
    <dbReference type="NCBI Taxonomy" id="412755"/>
    <lineage>
        <taxon>unclassified sequences</taxon>
        <taxon>metagenomes</taxon>
        <taxon>ecological metagenomes</taxon>
    </lineage>
</organism>
<evidence type="ECO:0008006" key="2">
    <source>
        <dbReference type="Google" id="ProtNLM"/>
    </source>
</evidence>
<gene>
    <name evidence="1" type="ORF">LCGC14_1958340</name>
</gene>
<comment type="caution">
    <text evidence="1">The sequence shown here is derived from an EMBL/GenBank/DDBJ whole genome shotgun (WGS) entry which is preliminary data.</text>
</comment>
<accession>A0A0F9G3M4</accession>
<reference evidence="1" key="1">
    <citation type="journal article" date="2015" name="Nature">
        <title>Complex archaea that bridge the gap between prokaryotes and eukaryotes.</title>
        <authorList>
            <person name="Spang A."/>
            <person name="Saw J.H."/>
            <person name="Jorgensen S.L."/>
            <person name="Zaremba-Niedzwiedzka K."/>
            <person name="Martijn J."/>
            <person name="Lind A.E."/>
            <person name="van Eijk R."/>
            <person name="Schleper C."/>
            <person name="Guy L."/>
            <person name="Ettema T.J."/>
        </authorList>
    </citation>
    <scope>NUCLEOTIDE SEQUENCE</scope>
</reference>
<sequence length="476" mass="54976">MTFRYLYSEWDGTQEIGPLDPDELLASITDDMMNFGDLQHALRNLLQRGMRNPLGQRTQGLRDLLQQLRQQRRQMLERYDLSSAFEDIKKRLDEILSLEKGTLDRRLDEAERQLQGGDSPLRAFEEALQPSQQETTAEEQQRLSQMLKGIAEKKKNFLDNLPEDMGGQVKELQNYEFMDPEAGAKFQELMEMLKKAMMDTFFKDLYNQIANMSPEEMARMREMLQELNQLLSEKMAGGEPDFQAFMDKYGDLFGPNPPQSLDELIEQMQQGMAAMQALVDSLPADMRRQLQDLLMDKVGDPHLQRELQELAINLDILYPSRELQNQYPFRGDEELDLLQAMSLMDDLQGLDDLEKELERTQYGGDLEDIDEEKLRELLGEEAAETLKQLKEFLEILEEAGYIRRKGKAWELTPKGVRKIGEKALGEIYSQLKKSSFGKHALPERGPSGERADETKRYEFGDPFHLNLGETIMNAVL</sequence>
<protein>
    <recommendedName>
        <fullName evidence="2">VWA domain-containing protein</fullName>
    </recommendedName>
</protein>
<dbReference type="EMBL" id="LAZR01021508">
    <property type="protein sequence ID" value="KKL85076.1"/>
    <property type="molecule type" value="Genomic_DNA"/>
</dbReference>